<name>A0A0J6XL83_9ACTN</name>
<dbReference type="RefSeq" id="WP_048477225.1">
    <property type="nucleotide sequence ID" value="NZ_JBIRUD010000003.1"/>
</dbReference>
<evidence type="ECO:0000313" key="2">
    <source>
        <dbReference type="Proteomes" id="UP000035932"/>
    </source>
</evidence>
<evidence type="ECO:0000313" key="1">
    <source>
        <dbReference type="EMBL" id="KMO96870.1"/>
    </source>
</evidence>
<dbReference type="EMBL" id="LFML01000060">
    <property type="protein sequence ID" value="KMO96870.1"/>
    <property type="molecule type" value="Genomic_DNA"/>
</dbReference>
<organism evidence="1 2">
    <name type="scientific">Streptomyces roseus</name>
    <dbReference type="NCBI Taxonomy" id="66430"/>
    <lineage>
        <taxon>Bacteria</taxon>
        <taxon>Bacillati</taxon>
        <taxon>Actinomycetota</taxon>
        <taxon>Actinomycetes</taxon>
        <taxon>Kitasatosporales</taxon>
        <taxon>Streptomycetaceae</taxon>
        <taxon>Streptomyces</taxon>
    </lineage>
</organism>
<reference evidence="1 2" key="1">
    <citation type="submission" date="2015-06" db="EMBL/GenBank/DDBJ databases">
        <title>Recapitulation of the evolution of biosynthetic gene clusters reveals hidden chemical diversity on bacterial genomes.</title>
        <authorList>
            <person name="Cruz-Morales P."/>
            <person name="Martinez-Guerrero C."/>
            <person name="Morales-Escalante M.A."/>
            <person name="Yanez-Guerra L.A."/>
            <person name="Kopp J.F."/>
            <person name="Feldmann J."/>
            <person name="Ramos-Aboites H.E."/>
            <person name="Barona-Gomez F."/>
        </authorList>
    </citation>
    <scope>NUCLEOTIDE SEQUENCE [LARGE SCALE GENOMIC DNA]</scope>
    <source>
        <strain evidence="1 2">ATCC 31245</strain>
    </source>
</reference>
<comment type="caution">
    <text evidence="1">The sequence shown here is derived from an EMBL/GenBank/DDBJ whole genome shotgun (WGS) entry which is preliminary data.</text>
</comment>
<keyword evidence="2" id="KW-1185">Reference proteome</keyword>
<protein>
    <submittedName>
        <fullName evidence="1">Uncharacterized protein</fullName>
    </submittedName>
</protein>
<dbReference type="AlphaFoldDB" id="A0A0J6XL83"/>
<dbReference type="OrthoDB" id="4245600at2"/>
<dbReference type="STRING" id="66430.ACS04_15735"/>
<accession>A0A0J6XL83</accession>
<proteinExistence type="predicted"/>
<sequence>MDEKKQQPKSPDDPETLSDEEMMRMINEILDSVPPEQAEDCLLAIADGRAAPHSVPVELTPGQANNLLLFLHRGGG</sequence>
<dbReference type="Proteomes" id="UP000035932">
    <property type="component" value="Unassembled WGS sequence"/>
</dbReference>
<gene>
    <name evidence="1" type="ORF">ACS04_15735</name>
</gene>